<keyword evidence="2" id="KW-1185">Reference proteome</keyword>
<dbReference type="EMBL" id="JXTB01000022">
    <property type="protein sequence ID" value="PON75706.1"/>
    <property type="molecule type" value="Genomic_DNA"/>
</dbReference>
<evidence type="ECO:0000313" key="1">
    <source>
        <dbReference type="EMBL" id="PON75706.1"/>
    </source>
</evidence>
<accession>A0A2P5DQZ3</accession>
<sequence length="117" mass="13049">MVAATIACFGNGFNGSKPLGPKPTPRSSLPSSSARSTSCLVPFIFTSVLMTHIAHQSLNSGLLLRLPYTPISPPRNCVGVRFRFRVKALVPLSLPRGFRNLPWRRRIRPHQWRCRIG</sequence>
<organism evidence="1 2">
    <name type="scientific">Parasponia andersonii</name>
    <name type="common">Sponia andersonii</name>
    <dbReference type="NCBI Taxonomy" id="3476"/>
    <lineage>
        <taxon>Eukaryota</taxon>
        <taxon>Viridiplantae</taxon>
        <taxon>Streptophyta</taxon>
        <taxon>Embryophyta</taxon>
        <taxon>Tracheophyta</taxon>
        <taxon>Spermatophyta</taxon>
        <taxon>Magnoliopsida</taxon>
        <taxon>eudicotyledons</taxon>
        <taxon>Gunneridae</taxon>
        <taxon>Pentapetalae</taxon>
        <taxon>rosids</taxon>
        <taxon>fabids</taxon>
        <taxon>Rosales</taxon>
        <taxon>Cannabaceae</taxon>
        <taxon>Parasponia</taxon>
    </lineage>
</organism>
<gene>
    <name evidence="1" type="ORF">PanWU01x14_039660</name>
</gene>
<evidence type="ECO:0000313" key="2">
    <source>
        <dbReference type="Proteomes" id="UP000237105"/>
    </source>
</evidence>
<proteinExistence type="predicted"/>
<comment type="caution">
    <text evidence="1">The sequence shown here is derived from an EMBL/GenBank/DDBJ whole genome shotgun (WGS) entry which is preliminary data.</text>
</comment>
<name>A0A2P5DQZ3_PARAD</name>
<dbReference type="AlphaFoldDB" id="A0A2P5DQZ3"/>
<protein>
    <submittedName>
        <fullName evidence="1">Uncharacterized protein</fullName>
    </submittedName>
</protein>
<dbReference type="Proteomes" id="UP000237105">
    <property type="component" value="Unassembled WGS sequence"/>
</dbReference>
<reference evidence="2" key="1">
    <citation type="submission" date="2016-06" db="EMBL/GenBank/DDBJ databases">
        <title>Parallel loss of symbiosis genes in relatives of nitrogen-fixing non-legume Parasponia.</title>
        <authorList>
            <person name="Van Velzen R."/>
            <person name="Holmer R."/>
            <person name="Bu F."/>
            <person name="Rutten L."/>
            <person name="Van Zeijl A."/>
            <person name="Liu W."/>
            <person name="Santuari L."/>
            <person name="Cao Q."/>
            <person name="Sharma T."/>
            <person name="Shen D."/>
            <person name="Roswanjaya Y."/>
            <person name="Wardhani T."/>
            <person name="Kalhor M.S."/>
            <person name="Jansen J."/>
            <person name="Van den Hoogen J."/>
            <person name="Gungor B."/>
            <person name="Hartog M."/>
            <person name="Hontelez J."/>
            <person name="Verver J."/>
            <person name="Yang W.-C."/>
            <person name="Schijlen E."/>
            <person name="Repin R."/>
            <person name="Schilthuizen M."/>
            <person name="Schranz E."/>
            <person name="Heidstra R."/>
            <person name="Miyata K."/>
            <person name="Fedorova E."/>
            <person name="Kohlen W."/>
            <person name="Bisseling T."/>
            <person name="Smit S."/>
            <person name="Geurts R."/>
        </authorList>
    </citation>
    <scope>NUCLEOTIDE SEQUENCE [LARGE SCALE GENOMIC DNA]</scope>
    <source>
        <strain evidence="2">cv. WU1-14</strain>
    </source>
</reference>